<dbReference type="Proteomes" id="UP000593561">
    <property type="component" value="Unassembled WGS sequence"/>
</dbReference>
<comment type="caution">
    <text evidence="1">The sequence shown here is derived from an EMBL/GenBank/DDBJ whole genome shotgun (WGS) entry which is preliminary data.</text>
</comment>
<proteinExistence type="predicted"/>
<accession>A0A7J8T6X8</accession>
<dbReference type="AlphaFoldDB" id="A0A7J8T6X8"/>
<evidence type="ECO:0000313" key="1">
    <source>
        <dbReference type="EMBL" id="MBA0633780.1"/>
    </source>
</evidence>
<organism evidence="1 2">
    <name type="scientific">Gossypium davidsonii</name>
    <name type="common">Davidson's cotton</name>
    <name type="synonym">Gossypium klotzschianum subsp. davidsonii</name>
    <dbReference type="NCBI Taxonomy" id="34287"/>
    <lineage>
        <taxon>Eukaryota</taxon>
        <taxon>Viridiplantae</taxon>
        <taxon>Streptophyta</taxon>
        <taxon>Embryophyta</taxon>
        <taxon>Tracheophyta</taxon>
        <taxon>Spermatophyta</taxon>
        <taxon>Magnoliopsida</taxon>
        <taxon>eudicotyledons</taxon>
        <taxon>Gunneridae</taxon>
        <taxon>Pentapetalae</taxon>
        <taxon>rosids</taxon>
        <taxon>malvids</taxon>
        <taxon>Malvales</taxon>
        <taxon>Malvaceae</taxon>
        <taxon>Malvoideae</taxon>
        <taxon>Gossypium</taxon>
    </lineage>
</organism>
<evidence type="ECO:0000313" key="2">
    <source>
        <dbReference type="Proteomes" id="UP000593561"/>
    </source>
</evidence>
<reference evidence="1 2" key="1">
    <citation type="journal article" date="2019" name="Genome Biol. Evol.">
        <title>Insights into the evolution of the New World diploid cottons (Gossypium, subgenus Houzingenia) based on genome sequencing.</title>
        <authorList>
            <person name="Grover C.E."/>
            <person name="Arick M.A. 2nd"/>
            <person name="Thrash A."/>
            <person name="Conover J.L."/>
            <person name="Sanders W.S."/>
            <person name="Peterson D.G."/>
            <person name="Frelichowski J.E."/>
            <person name="Scheffler J.A."/>
            <person name="Scheffler B.E."/>
            <person name="Wendel J.F."/>
        </authorList>
    </citation>
    <scope>NUCLEOTIDE SEQUENCE [LARGE SCALE GENOMIC DNA]</scope>
    <source>
        <strain evidence="1">27</strain>
        <tissue evidence="1">Leaf</tissue>
    </source>
</reference>
<keyword evidence="2" id="KW-1185">Reference proteome</keyword>
<name>A0A7J8T6X8_GOSDV</name>
<dbReference type="EMBL" id="JABFAC010191432">
    <property type="protein sequence ID" value="MBA0633780.1"/>
    <property type="molecule type" value="Genomic_DNA"/>
</dbReference>
<sequence>MKQVSSFFSSFYPFKDGMQSKLEEILGTLDNLFNQKQILGVKENYKGEKTFQRMPVTSLVDESDVYGRDDEKEKIMTLLDPQN</sequence>
<feature type="non-terminal residue" evidence="1">
    <location>
        <position position="83"/>
    </location>
</feature>
<gene>
    <name evidence="1" type="ORF">Godav_025257</name>
</gene>
<protein>
    <submittedName>
        <fullName evidence="1">Uncharacterized protein</fullName>
    </submittedName>
</protein>